<evidence type="ECO:0000313" key="1">
    <source>
        <dbReference type="EMBL" id="KAJ7552627.1"/>
    </source>
</evidence>
<protein>
    <submittedName>
        <fullName evidence="1">Uncharacterized protein</fullName>
    </submittedName>
</protein>
<gene>
    <name evidence="1" type="ORF">O6H91_06G062300</name>
</gene>
<dbReference type="Proteomes" id="UP001162992">
    <property type="component" value="Chromosome 6"/>
</dbReference>
<sequence>MEAYRDVCVLSLLLLWVLFMSELSFSVQGIFSGENSAESDQKFVIGLISSNAQVSELKKRVKHYSNENFHGSTQIGRMRTFTRKMLELVAKDDLNRNVNGREGHSLDRSAAYDSPSFTVAEKQASASLHFEATEDSKIFIPNGLDKYLAHDESAKRILFPDNPSSKLESQSSPRPTSEFEVDERLVPTGPDPLHHSTNPQYRIPPQLP</sequence>
<organism evidence="1 2">
    <name type="scientific">Diphasiastrum complanatum</name>
    <name type="common">Issler's clubmoss</name>
    <name type="synonym">Lycopodium complanatum</name>
    <dbReference type="NCBI Taxonomy" id="34168"/>
    <lineage>
        <taxon>Eukaryota</taxon>
        <taxon>Viridiplantae</taxon>
        <taxon>Streptophyta</taxon>
        <taxon>Embryophyta</taxon>
        <taxon>Tracheophyta</taxon>
        <taxon>Lycopodiopsida</taxon>
        <taxon>Lycopodiales</taxon>
        <taxon>Lycopodiaceae</taxon>
        <taxon>Lycopodioideae</taxon>
        <taxon>Diphasiastrum</taxon>
    </lineage>
</organism>
<evidence type="ECO:0000313" key="2">
    <source>
        <dbReference type="Proteomes" id="UP001162992"/>
    </source>
</evidence>
<reference evidence="2" key="1">
    <citation type="journal article" date="2024" name="Proc. Natl. Acad. Sci. U.S.A.">
        <title>Extraordinary preservation of gene collinearity over three hundred million years revealed in homosporous lycophytes.</title>
        <authorList>
            <person name="Li C."/>
            <person name="Wickell D."/>
            <person name="Kuo L.Y."/>
            <person name="Chen X."/>
            <person name="Nie B."/>
            <person name="Liao X."/>
            <person name="Peng D."/>
            <person name="Ji J."/>
            <person name="Jenkins J."/>
            <person name="Williams M."/>
            <person name="Shu S."/>
            <person name="Plott C."/>
            <person name="Barry K."/>
            <person name="Rajasekar S."/>
            <person name="Grimwood J."/>
            <person name="Han X."/>
            <person name="Sun S."/>
            <person name="Hou Z."/>
            <person name="He W."/>
            <person name="Dai G."/>
            <person name="Sun C."/>
            <person name="Schmutz J."/>
            <person name="Leebens-Mack J.H."/>
            <person name="Li F.W."/>
            <person name="Wang L."/>
        </authorList>
    </citation>
    <scope>NUCLEOTIDE SEQUENCE [LARGE SCALE GENOMIC DNA]</scope>
    <source>
        <strain evidence="2">cv. PW_Plant_1</strain>
    </source>
</reference>
<accession>A0ACC2DEE2</accession>
<dbReference type="EMBL" id="CM055097">
    <property type="protein sequence ID" value="KAJ7552627.1"/>
    <property type="molecule type" value="Genomic_DNA"/>
</dbReference>
<comment type="caution">
    <text evidence="1">The sequence shown here is derived from an EMBL/GenBank/DDBJ whole genome shotgun (WGS) entry which is preliminary data.</text>
</comment>
<keyword evidence="2" id="KW-1185">Reference proteome</keyword>
<name>A0ACC2DEE2_DIPCM</name>
<proteinExistence type="predicted"/>